<evidence type="ECO:0000313" key="3">
    <source>
        <dbReference type="Proteomes" id="UP000257109"/>
    </source>
</evidence>
<proteinExistence type="predicted"/>
<dbReference type="OrthoDB" id="1418274at2759"/>
<name>A0A371E9D6_MUCPR</name>
<evidence type="ECO:0000313" key="2">
    <source>
        <dbReference type="EMBL" id="RDX62644.1"/>
    </source>
</evidence>
<dbReference type="EMBL" id="QJKJ01015367">
    <property type="protein sequence ID" value="RDX62644.1"/>
    <property type="molecule type" value="Genomic_DNA"/>
</dbReference>
<feature type="compositionally biased region" description="Basic and acidic residues" evidence="1">
    <location>
        <begin position="225"/>
        <end position="255"/>
    </location>
</feature>
<feature type="non-terminal residue" evidence="2">
    <location>
        <position position="278"/>
    </location>
</feature>
<dbReference type="Proteomes" id="UP000257109">
    <property type="component" value="Unassembled WGS sequence"/>
</dbReference>
<reference evidence="2" key="1">
    <citation type="submission" date="2018-05" db="EMBL/GenBank/DDBJ databases">
        <title>Draft genome of Mucuna pruriens seed.</title>
        <authorList>
            <person name="Nnadi N.E."/>
            <person name="Vos R."/>
            <person name="Hasami M.H."/>
            <person name="Devisetty U.K."/>
            <person name="Aguiy J.C."/>
        </authorList>
    </citation>
    <scope>NUCLEOTIDE SEQUENCE [LARGE SCALE GENOMIC DNA]</scope>
    <source>
        <strain evidence="2">JCA_2017</strain>
    </source>
</reference>
<evidence type="ECO:0008006" key="4">
    <source>
        <dbReference type="Google" id="ProtNLM"/>
    </source>
</evidence>
<protein>
    <recommendedName>
        <fullName evidence="4">Copia protein</fullName>
    </recommendedName>
</protein>
<gene>
    <name evidence="2" type="ORF">CR513_59001</name>
</gene>
<dbReference type="AlphaFoldDB" id="A0A371E9D6"/>
<organism evidence="2 3">
    <name type="scientific">Mucuna pruriens</name>
    <name type="common">Velvet bean</name>
    <name type="synonym">Dolichos pruriens</name>
    <dbReference type="NCBI Taxonomy" id="157652"/>
    <lineage>
        <taxon>Eukaryota</taxon>
        <taxon>Viridiplantae</taxon>
        <taxon>Streptophyta</taxon>
        <taxon>Embryophyta</taxon>
        <taxon>Tracheophyta</taxon>
        <taxon>Spermatophyta</taxon>
        <taxon>Magnoliopsida</taxon>
        <taxon>eudicotyledons</taxon>
        <taxon>Gunneridae</taxon>
        <taxon>Pentapetalae</taxon>
        <taxon>rosids</taxon>
        <taxon>fabids</taxon>
        <taxon>Fabales</taxon>
        <taxon>Fabaceae</taxon>
        <taxon>Papilionoideae</taxon>
        <taxon>50 kb inversion clade</taxon>
        <taxon>NPAAA clade</taxon>
        <taxon>indigoferoid/millettioid clade</taxon>
        <taxon>Phaseoleae</taxon>
        <taxon>Mucuna</taxon>
    </lineage>
</organism>
<sequence length="278" mass="32655">MISFFDACNIDMWDIIDNGQYIPTNKDGVEIPISSWNNKQKNKVPIKFQSYKFSHMCLNKSRVQVFKRDVGHIGSSYEGMSQVEDSKINMLANQYELFKMEDHKSIDQMFERFQTIINNLRSLGKTYDDYDHIMKILVSKDLKKLSMEEFLGMLKVHEIELNEDEGKIKGKSIAVKAQRLIKALHPNPSKHNSLMKKPQKKNILMRMNFFSSQERSTPCGNKREDLMEEQHQEKLRHFKSECPSLEKEKEKEKKKSSSKKKKGLMTTWEDFNLSSLEE</sequence>
<feature type="region of interest" description="Disordered" evidence="1">
    <location>
        <begin position="225"/>
        <end position="264"/>
    </location>
</feature>
<comment type="caution">
    <text evidence="2">The sequence shown here is derived from an EMBL/GenBank/DDBJ whole genome shotgun (WGS) entry which is preliminary data.</text>
</comment>
<evidence type="ECO:0000256" key="1">
    <source>
        <dbReference type="SAM" id="MobiDB-lite"/>
    </source>
</evidence>
<accession>A0A371E9D6</accession>
<keyword evidence="3" id="KW-1185">Reference proteome</keyword>
<dbReference type="Pfam" id="PF14223">
    <property type="entry name" value="Retrotran_gag_2"/>
    <property type="match status" value="1"/>
</dbReference>